<proteinExistence type="predicted"/>
<evidence type="ECO:0000256" key="2">
    <source>
        <dbReference type="ARBA" id="ARBA00022737"/>
    </source>
</evidence>
<dbReference type="PANTHER" id="PTHR19854:SF1">
    <property type="entry name" value="GUANINE NUCLEOTIDE-BINDING PROTEIN SUBUNIT BETA-LIKE PROTEIN 1"/>
    <property type="match status" value="1"/>
</dbReference>
<dbReference type="PANTHER" id="PTHR19854">
    <property type="entry name" value="TRANSDUCIN BETA-LIKE 3"/>
    <property type="match status" value="1"/>
</dbReference>
<dbReference type="SUPFAM" id="SSF50978">
    <property type="entry name" value="WD40 repeat-like"/>
    <property type="match status" value="1"/>
</dbReference>
<dbReference type="SMART" id="SM00320">
    <property type="entry name" value="WD40"/>
    <property type="match status" value="4"/>
</dbReference>
<sequence>MLYQIKHTFIADSFRCTSLSFCAAVTFRLGGATVIAIPTHHQSQVDVVSMDTKQTICSLTPQNTTAAHDMCMQIRVLGGQSEHPMLLIGYESGNIALWDIHQAGELSRLQCCTDPVMSLDYSHEENLGVSGSADAVLRTWRINEQQCIVSTEDIEIRNTGVGCVKIRDDGKLFASGGWDSRLRLFSVKTLRPLAVLCQHTGTVQCLAFAADNTLAAGSSDCTISVWSIYK</sequence>
<dbReference type="InterPro" id="IPR001680">
    <property type="entry name" value="WD40_rpt"/>
</dbReference>
<dbReference type="InterPro" id="IPR015943">
    <property type="entry name" value="WD40/YVTN_repeat-like_dom_sf"/>
</dbReference>
<dbReference type="Pfam" id="PF00400">
    <property type="entry name" value="WD40"/>
    <property type="match status" value="3"/>
</dbReference>
<dbReference type="Proteomes" id="UP001209878">
    <property type="component" value="Unassembled WGS sequence"/>
</dbReference>
<evidence type="ECO:0000256" key="3">
    <source>
        <dbReference type="PROSITE-ProRule" id="PRU00221"/>
    </source>
</evidence>
<accession>A0AAD9KSS0</accession>
<feature type="repeat" description="WD" evidence="3">
    <location>
        <begin position="109"/>
        <end position="150"/>
    </location>
</feature>
<feature type="repeat" description="WD" evidence="3">
    <location>
        <begin position="196"/>
        <end position="230"/>
    </location>
</feature>
<comment type="caution">
    <text evidence="4">The sequence shown here is derived from an EMBL/GenBank/DDBJ whole genome shotgun (WGS) entry which is preliminary data.</text>
</comment>
<reference evidence="4" key="1">
    <citation type="journal article" date="2023" name="Mol. Biol. Evol.">
        <title>Third-Generation Sequencing Reveals the Adaptive Role of the Epigenome in Three Deep-Sea Polychaetes.</title>
        <authorList>
            <person name="Perez M."/>
            <person name="Aroh O."/>
            <person name="Sun Y."/>
            <person name="Lan Y."/>
            <person name="Juniper S.K."/>
            <person name="Young C.R."/>
            <person name="Angers B."/>
            <person name="Qian P.Y."/>
        </authorList>
    </citation>
    <scope>NUCLEOTIDE SEQUENCE</scope>
    <source>
        <strain evidence="4">R07B-5</strain>
    </source>
</reference>
<protein>
    <recommendedName>
        <fullName evidence="6">Guanine nucleotide-binding protein subunit beta-like protein 1</fullName>
    </recommendedName>
</protein>
<name>A0AAD9KSS0_RIDPI</name>
<dbReference type="PROSITE" id="PS50082">
    <property type="entry name" value="WD_REPEATS_2"/>
    <property type="match status" value="2"/>
</dbReference>
<evidence type="ECO:0000313" key="5">
    <source>
        <dbReference type="Proteomes" id="UP001209878"/>
    </source>
</evidence>
<dbReference type="InterPro" id="IPR036322">
    <property type="entry name" value="WD40_repeat_dom_sf"/>
</dbReference>
<evidence type="ECO:0008006" key="6">
    <source>
        <dbReference type="Google" id="ProtNLM"/>
    </source>
</evidence>
<keyword evidence="1 3" id="KW-0853">WD repeat</keyword>
<dbReference type="Gene3D" id="2.130.10.10">
    <property type="entry name" value="YVTN repeat-like/Quinoprotein amine dehydrogenase"/>
    <property type="match status" value="2"/>
</dbReference>
<evidence type="ECO:0000313" key="4">
    <source>
        <dbReference type="EMBL" id="KAK2176660.1"/>
    </source>
</evidence>
<keyword evidence="5" id="KW-1185">Reference proteome</keyword>
<dbReference type="EMBL" id="JAODUO010000648">
    <property type="protein sequence ID" value="KAK2176660.1"/>
    <property type="molecule type" value="Genomic_DNA"/>
</dbReference>
<organism evidence="4 5">
    <name type="scientific">Ridgeia piscesae</name>
    <name type="common">Tubeworm</name>
    <dbReference type="NCBI Taxonomy" id="27915"/>
    <lineage>
        <taxon>Eukaryota</taxon>
        <taxon>Metazoa</taxon>
        <taxon>Spiralia</taxon>
        <taxon>Lophotrochozoa</taxon>
        <taxon>Annelida</taxon>
        <taxon>Polychaeta</taxon>
        <taxon>Sedentaria</taxon>
        <taxon>Canalipalpata</taxon>
        <taxon>Sabellida</taxon>
        <taxon>Siboglinidae</taxon>
        <taxon>Ridgeia</taxon>
    </lineage>
</organism>
<keyword evidence="2" id="KW-0677">Repeat</keyword>
<evidence type="ECO:0000256" key="1">
    <source>
        <dbReference type="ARBA" id="ARBA00022574"/>
    </source>
</evidence>
<dbReference type="PROSITE" id="PS50294">
    <property type="entry name" value="WD_REPEATS_REGION"/>
    <property type="match status" value="1"/>
</dbReference>
<dbReference type="AlphaFoldDB" id="A0AAD9KSS0"/>
<gene>
    <name evidence="4" type="ORF">NP493_649g01068</name>
</gene>